<protein>
    <submittedName>
        <fullName evidence="1">Uncharacterized protein</fullName>
    </submittedName>
</protein>
<organism evidence="1 2">
    <name type="scientific">Psilocybe cyanescens</name>
    <dbReference type="NCBI Taxonomy" id="93625"/>
    <lineage>
        <taxon>Eukaryota</taxon>
        <taxon>Fungi</taxon>
        <taxon>Dikarya</taxon>
        <taxon>Basidiomycota</taxon>
        <taxon>Agaricomycotina</taxon>
        <taxon>Agaricomycetes</taxon>
        <taxon>Agaricomycetidae</taxon>
        <taxon>Agaricales</taxon>
        <taxon>Agaricineae</taxon>
        <taxon>Strophariaceae</taxon>
        <taxon>Psilocybe</taxon>
    </lineage>
</organism>
<comment type="caution">
    <text evidence="1">The sequence shown here is derived from an EMBL/GenBank/DDBJ whole genome shotgun (WGS) entry which is preliminary data.</text>
</comment>
<evidence type="ECO:0000313" key="2">
    <source>
        <dbReference type="Proteomes" id="UP000283269"/>
    </source>
</evidence>
<sequence length="291" mass="32912">MINFLILLYYTSQSTIHANPIASVSLPIPINVRDLPSASISDNAPCSCPQLRSTWDILWSCLGTIFACTWVSVHPNSPGPQDGRIHIILTCVELMIWAILIPEMIIYWAFRQWVGARQLAARFKEFRWSNVHGHFLQMGGFMLVDGDKDMGVIDPPRFYDLLQEGKIRFPCVSEDKINALSKGDGLSKLIVVGQTLWFIVQCISCAIQGLVITELELITVAFAFLNWNKPLNPSFIVWVPICSDLIPIHLPPLERHNNDFTTISSLYSMQFTPQCEIYNVALLSFLNTHTF</sequence>
<proteinExistence type="predicted"/>
<accession>A0A409XTW1</accession>
<name>A0A409XTW1_PSICY</name>
<evidence type="ECO:0000313" key="1">
    <source>
        <dbReference type="EMBL" id="PPQ94245.1"/>
    </source>
</evidence>
<dbReference type="PANTHER" id="PTHR35043:SF7">
    <property type="entry name" value="TRANSCRIPTION FACTOR DOMAIN-CONTAINING PROTEIN"/>
    <property type="match status" value="1"/>
</dbReference>
<dbReference type="OrthoDB" id="9451547at2759"/>
<gene>
    <name evidence="1" type="ORF">CVT25_006717</name>
</gene>
<keyword evidence="2" id="KW-1185">Reference proteome</keyword>
<dbReference type="Proteomes" id="UP000283269">
    <property type="component" value="Unassembled WGS sequence"/>
</dbReference>
<dbReference type="EMBL" id="NHYD01000410">
    <property type="protein sequence ID" value="PPQ94245.1"/>
    <property type="molecule type" value="Genomic_DNA"/>
</dbReference>
<reference evidence="1 2" key="1">
    <citation type="journal article" date="2018" name="Evol. Lett.">
        <title>Horizontal gene cluster transfer increased hallucinogenic mushroom diversity.</title>
        <authorList>
            <person name="Reynolds H.T."/>
            <person name="Vijayakumar V."/>
            <person name="Gluck-Thaler E."/>
            <person name="Korotkin H.B."/>
            <person name="Matheny P.B."/>
            <person name="Slot J.C."/>
        </authorList>
    </citation>
    <scope>NUCLEOTIDE SEQUENCE [LARGE SCALE GENOMIC DNA]</scope>
    <source>
        <strain evidence="1 2">2631</strain>
    </source>
</reference>
<dbReference type="PANTHER" id="PTHR35043">
    <property type="entry name" value="TRANSCRIPTION FACTOR DOMAIN-CONTAINING PROTEIN"/>
    <property type="match status" value="1"/>
</dbReference>
<dbReference type="STRING" id="93625.A0A409XTW1"/>
<dbReference type="InParanoid" id="A0A409XTW1"/>
<dbReference type="AlphaFoldDB" id="A0A409XTW1"/>